<protein>
    <submittedName>
        <fullName evidence="1">Uncharacterized protein</fullName>
    </submittedName>
</protein>
<evidence type="ECO:0000313" key="1">
    <source>
        <dbReference type="EMBL" id="CAL1394486.1"/>
    </source>
</evidence>
<gene>
    <name evidence="1" type="ORF">LTRI10_LOCUS34987</name>
</gene>
<keyword evidence="2" id="KW-1185">Reference proteome</keyword>
<proteinExistence type="predicted"/>
<evidence type="ECO:0000313" key="2">
    <source>
        <dbReference type="Proteomes" id="UP001497516"/>
    </source>
</evidence>
<reference evidence="1 2" key="1">
    <citation type="submission" date="2024-04" db="EMBL/GenBank/DDBJ databases">
        <authorList>
            <person name="Fracassetti M."/>
        </authorList>
    </citation>
    <scope>NUCLEOTIDE SEQUENCE [LARGE SCALE GENOMIC DNA]</scope>
</reference>
<organism evidence="1 2">
    <name type="scientific">Linum trigynum</name>
    <dbReference type="NCBI Taxonomy" id="586398"/>
    <lineage>
        <taxon>Eukaryota</taxon>
        <taxon>Viridiplantae</taxon>
        <taxon>Streptophyta</taxon>
        <taxon>Embryophyta</taxon>
        <taxon>Tracheophyta</taxon>
        <taxon>Spermatophyta</taxon>
        <taxon>Magnoliopsida</taxon>
        <taxon>eudicotyledons</taxon>
        <taxon>Gunneridae</taxon>
        <taxon>Pentapetalae</taxon>
        <taxon>rosids</taxon>
        <taxon>fabids</taxon>
        <taxon>Malpighiales</taxon>
        <taxon>Linaceae</taxon>
        <taxon>Linum</taxon>
    </lineage>
</organism>
<accession>A0AAV2F8A6</accession>
<dbReference type="AlphaFoldDB" id="A0AAV2F8A6"/>
<dbReference type="EMBL" id="OZ034819">
    <property type="protein sequence ID" value="CAL1394486.1"/>
    <property type="molecule type" value="Genomic_DNA"/>
</dbReference>
<dbReference type="Proteomes" id="UP001497516">
    <property type="component" value="Chromosome 6"/>
</dbReference>
<name>A0AAV2F8A6_9ROSI</name>
<sequence length="70" mass="8126">MHRFTLLGSRSMASVRGLRDGELPRRQLLLEPHWTARCSQFVVHVHGLRSLELHFLAVNCGYFLDASLHW</sequence>